<dbReference type="RefSeq" id="WP_119665898.1">
    <property type="nucleotide sequence ID" value="NZ_QXED01000001.1"/>
</dbReference>
<feature type="region of interest" description="Disordered" evidence="1">
    <location>
        <begin position="1"/>
        <end position="26"/>
    </location>
</feature>
<reference evidence="2 3" key="1">
    <citation type="submission" date="2018-08" db="EMBL/GenBank/DDBJ databases">
        <title>Fibrisoma montanum sp. nov., isolated from Danxia mountain soil.</title>
        <authorList>
            <person name="Huang Y."/>
        </authorList>
    </citation>
    <scope>NUCLEOTIDE SEQUENCE [LARGE SCALE GENOMIC DNA]</scope>
    <source>
        <strain evidence="2 3">HYT19</strain>
    </source>
</reference>
<evidence type="ECO:0000256" key="1">
    <source>
        <dbReference type="SAM" id="MobiDB-lite"/>
    </source>
</evidence>
<dbReference type="AlphaFoldDB" id="A0A418MI00"/>
<protein>
    <recommendedName>
        <fullName evidence="4">Helix-turn-helix domain-containing protein</fullName>
    </recommendedName>
</protein>
<accession>A0A418MI00</accession>
<evidence type="ECO:0000313" key="2">
    <source>
        <dbReference type="EMBL" id="RIV27046.1"/>
    </source>
</evidence>
<gene>
    <name evidence="2" type="ORF">DYU11_01640</name>
</gene>
<dbReference type="EMBL" id="QXED01000001">
    <property type="protein sequence ID" value="RIV27046.1"/>
    <property type="molecule type" value="Genomic_DNA"/>
</dbReference>
<organism evidence="2 3">
    <name type="scientific">Fibrisoma montanum</name>
    <dbReference type="NCBI Taxonomy" id="2305895"/>
    <lineage>
        <taxon>Bacteria</taxon>
        <taxon>Pseudomonadati</taxon>
        <taxon>Bacteroidota</taxon>
        <taxon>Cytophagia</taxon>
        <taxon>Cytophagales</taxon>
        <taxon>Spirosomataceae</taxon>
        <taxon>Fibrisoma</taxon>
    </lineage>
</organism>
<evidence type="ECO:0008006" key="4">
    <source>
        <dbReference type="Google" id="ProtNLM"/>
    </source>
</evidence>
<dbReference type="Proteomes" id="UP000283523">
    <property type="component" value="Unassembled WGS sequence"/>
</dbReference>
<name>A0A418MI00_9BACT</name>
<comment type="caution">
    <text evidence="2">The sequence shown here is derived from an EMBL/GenBank/DDBJ whole genome shotgun (WGS) entry which is preliminary data.</text>
</comment>
<keyword evidence="3" id="KW-1185">Reference proteome</keyword>
<dbReference type="OrthoDB" id="963623at2"/>
<sequence length="116" mass="12703">MAARVSQFHKTDPFKASRKQNTTTLPAFTPSPYHQNLIARGLSPTALRVFYLLVARMEPDGSVTAPTKELSELMGSPCSYINSGVLQLVKHGFVARRGLGTYWVNGEVVRPVTIGV</sequence>
<evidence type="ECO:0000313" key="3">
    <source>
        <dbReference type="Proteomes" id="UP000283523"/>
    </source>
</evidence>
<proteinExistence type="predicted"/>